<reference evidence="2 3" key="1">
    <citation type="journal article" date="2018" name="Nat. Genet.">
        <title>Extensive intraspecific gene order and gene structural variations between Mo17 and other maize genomes.</title>
        <authorList>
            <person name="Sun S."/>
            <person name="Zhou Y."/>
            <person name="Chen J."/>
            <person name="Shi J."/>
            <person name="Zhao H."/>
            <person name="Zhao H."/>
            <person name="Song W."/>
            <person name="Zhang M."/>
            <person name="Cui Y."/>
            <person name="Dong X."/>
            <person name="Liu H."/>
            <person name="Ma X."/>
            <person name="Jiao Y."/>
            <person name="Wang B."/>
            <person name="Wei X."/>
            <person name="Stein J.C."/>
            <person name="Glaubitz J.C."/>
            <person name="Lu F."/>
            <person name="Yu G."/>
            <person name="Liang C."/>
            <person name="Fengler K."/>
            <person name="Li B."/>
            <person name="Rafalski A."/>
            <person name="Schnable P.S."/>
            <person name="Ware D.H."/>
            <person name="Buckler E.S."/>
            <person name="Lai J."/>
        </authorList>
    </citation>
    <scope>NUCLEOTIDE SEQUENCE [LARGE SCALE GENOMIC DNA]</scope>
    <source>
        <strain evidence="3">cv. Missouri 17</strain>
        <tissue evidence="2">Seedling</tissue>
    </source>
</reference>
<dbReference type="Proteomes" id="UP000251960">
    <property type="component" value="Chromosome 8"/>
</dbReference>
<organism evidence="2 3">
    <name type="scientific">Zea mays</name>
    <name type="common">Maize</name>
    <dbReference type="NCBI Taxonomy" id="4577"/>
    <lineage>
        <taxon>Eukaryota</taxon>
        <taxon>Viridiplantae</taxon>
        <taxon>Streptophyta</taxon>
        <taxon>Embryophyta</taxon>
        <taxon>Tracheophyta</taxon>
        <taxon>Spermatophyta</taxon>
        <taxon>Magnoliopsida</taxon>
        <taxon>Liliopsida</taxon>
        <taxon>Poales</taxon>
        <taxon>Poaceae</taxon>
        <taxon>PACMAD clade</taxon>
        <taxon>Panicoideae</taxon>
        <taxon>Andropogonodae</taxon>
        <taxon>Andropogoneae</taxon>
        <taxon>Tripsacinae</taxon>
        <taxon>Zea</taxon>
    </lineage>
</organism>
<evidence type="ECO:0000313" key="3">
    <source>
        <dbReference type="Proteomes" id="UP000251960"/>
    </source>
</evidence>
<comment type="caution">
    <text evidence="2">The sequence shown here is derived from an EMBL/GenBank/DDBJ whole genome shotgun (WGS) entry which is preliminary data.</text>
</comment>
<dbReference type="Pfam" id="PF25980">
    <property type="entry name" value="NERD_plant"/>
    <property type="match status" value="1"/>
</dbReference>
<name>A0A3L6DV24_MAIZE</name>
<dbReference type="InterPro" id="IPR058668">
    <property type="entry name" value="NERD_dom"/>
</dbReference>
<feature type="domain" description="NERD" evidence="1">
    <location>
        <begin position="77"/>
        <end position="101"/>
    </location>
</feature>
<dbReference type="AlphaFoldDB" id="A0A3L6DV24"/>
<accession>A0A3L6DV24</accession>
<proteinExistence type="predicted"/>
<sequence>MAAMLEARYRPSAQAFFVARFQQEPIPILPHIAASSPSSRSRSASLSLCLAFHGTLLYRELWMVTEEEKARSLCREIVNHWISKELQRLERLIDRASKKGSNRLVLKGIRQTGS</sequence>
<dbReference type="EMBL" id="NCVQ01000009">
    <property type="protein sequence ID" value="PWZ11481.1"/>
    <property type="molecule type" value="Genomic_DNA"/>
</dbReference>
<evidence type="ECO:0000313" key="2">
    <source>
        <dbReference type="EMBL" id="PWZ11481.1"/>
    </source>
</evidence>
<evidence type="ECO:0000259" key="1">
    <source>
        <dbReference type="Pfam" id="PF25980"/>
    </source>
</evidence>
<gene>
    <name evidence="2" type="ORF">Zm00014a_012344</name>
</gene>
<protein>
    <recommendedName>
        <fullName evidence="1">NERD domain-containing protein</fullName>
    </recommendedName>
</protein>